<dbReference type="EMBL" id="GEDC01025008">
    <property type="protein sequence ID" value="JAS12290.1"/>
    <property type="molecule type" value="Transcribed_RNA"/>
</dbReference>
<sequence length="647" mass="72010">MSDNDNMNLLIDFSSPAVKDNHKPLIPVPCLKGSAVLATNDDPFDMIATEAESSILHNDPFDLIFKTAFEDKFVSNTIDEQDGLSNSKSSYLDKENCPNNKNTNNIVKESLQLYPINKINENTSNYIEECDISKVTIGDCSSIRLDDSDYSANNKFSQSHIEEKEDNSNLISKHQVLDISSEECLKAVIATRVSKCIEKALNNTGHTTANNQTKDNFTENESIDNNTFKHRYTRRSLTTSVIKKDCVNEYSNKSFTGGLFILNNDEIVVPLKKTIQSTSSSVLSTDLNKGFLGSASSNISPIPYEKSLDDNVFLLDDQIFGEANKLANSFNKLANEDNNLKKIKEDENDLMACKPVLLYADSSEDETELLLNDPSLNFQSSSKLGLSQSFTIDKKKEDSEALIRFKNSRSKDSSESMNNSSKIPLELTLRRSHSWDAPLPKSIPQPCRPIPGPIHPDFSSGLLKPLRVKNKVTPTSHVKGPLKAVVPIQLMTKSTENKGNMINGELCKTIKNSVGTSHKKDKCIKQPIAASTPRGRRSYSSLTRAVSPHVEAVITKKKLSLDCKTLMKNKDNYVKMSDSKLGLLTQEQLNKSGKFDKNKSILQTKFGGKNSNLQFKPSKPVEKVLPKLKNIVLGKNMKDKENRVPKT</sequence>
<evidence type="ECO:0000313" key="1">
    <source>
        <dbReference type="EMBL" id="JAS12290.1"/>
    </source>
</evidence>
<dbReference type="AlphaFoldDB" id="A0A1B6CFZ9"/>
<name>A0A1B6CFZ9_9HEMI</name>
<reference evidence="1" key="1">
    <citation type="submission" date="2015-12" db="EMBL/GenBank/DDBJ databases">
        <title>De novo transcriptome assembly of four potential Pierce s Disease insect vectors from Arizona vineyards.</title>
        <authorList>
            <person name="Tassone E.E."/>
        </authorList>
    </citation>
    <scope>NUCLEOTIDE SEQUENCE</scope>
</reference>
<protein>
    <submittedName>
        <fullName evidence="1">Uncharacterized protein</fullName>
    </submittedName>
</protein>
<gene>
    <name evidence="1" type="ORF">g.9162</name>
</gene>
<organism evidence="1">
    <name type="scientific">Clastoptera arizonana</name>
    <name type="common">Arizona spittle bug</name>
    <dbReference type="NCBI Taxonomy" id="38151"/>
    <lineage>
        <taxon>Eukaryota</taxon>
        <taxon>Metazoa</taxon>
        <taxon>Ecdysozoa</taxon>
        <taxon>Arthropoda</taxon>
        <taxon>Hexapoda</taxon>
        <taxon>Insecta</taxon>
        <taxon>Pterygota</taxon>
        <taxon>Neoptera</taxon>
        <taxon>Paraneoptera</taxon>
        <taxon>Hemiptera</taxon>
        <taxon>Auchenorrhyncha</taxon>
        <taxon>Cercopoidea</taxon>
        <taxon>Clastopteridae</taxon>
        <taxon>Clastoptera</taxon>
    </lineage>
</organism>
<accession>A0A1B6CFZ9</accession>
<proteinExistence type="predicted"/>